<organism evidence="4 5">
    <name type="scientific">Novosphingobium kalidii</name>
    <dbReference type="NCBI Taxonomy" id="3230299"/>
    <lineage>
        <taxon>Bacteria</taxon>
        <taxon>Pseudomonadati</taxon>
        <taxon>Pseudomonadota</taxon>
        <taxon>Alphaproteobacteria</taxon>
        <taxon>Sphingomonadales</taxon>
        <taxon>Sphingomonadaceae</taxon>
        <taxon>Novosphingobium</taxon>
    </lineage>
</organism>
<dbReference type="Proteomes" id="UP001548713">
    <property type="component" value="Unassembled WGS sequence"/>
</dbReference>
<gene>
    <name evidence="4" type="ORF">ABVV53_14700</name>
</gene>
<sequence length="195" mass="21268">MIATLPARLAAAVLLGFCSPILLLVGLAVRLGLGSPVLFRQCRAGLGGVSFEMMKFRTMADARDANGELLPDEERTPRLGRILRRSRLDELPELINIVRGDMAFVGPRPLLPHTVAAMGDEGIRRGAVAPGLTGLAQVSGNTLLTQEEKLAIDLAYVDRRDWRMDLLILLRTVWVVIGGERRTGQAYACNPRRSG</sequence>
<keyword evidence="5" id="KW-1185">Reference proteome</keyword>
<evidence type="ECO:0000313" key="4">
    <source>
        <dbReference type="EMBL" id="MET1756691.1"/>
    </source>
</evidence>
<proteinExistence type="inferred from homology"/>
<comment type="similarity">
    <text evidence="1">Belongs to the bacterial sugar transferase family.</text>
</comment>
<dbReference type="RefSeq" id="WP_353985180.1">
    <property type="nucleotide sequence ID" value="NZ_JBEWLY010000023.1"/>
</dbReference>
<dbReference type="InterPro" id="IPR003362">
    <property type="entry name" value="Bact_transf"/>
</dbReference>
<feature type="domain" description="Bacterial sugar transferase" evidence="3">
    <location>
        <begin position="9"/>
        <end position="177"/>
    </location>
</feature>
<evidence type="ECO:0000256" key="2">
    <source>
        <dbReference type="ARBA" id="ARBA00023169"/>
    </source>
</evidence>
<keyword evidence="2" id="KW-0270">Exopolysaccharide synthesis</keyword>
<dbReference type="Pfam" id="PF02397">
    <property type="entry name" value="Bac_transf"/>
    <property type="match status" value="1"/>
</dbReference>
<keyword evidence="4" id="KW-0808">Transferase</keyword>
<evidence type="ECO:0000256" key="1">
    <source>
        <dbReference type="ARBA" id="ARBA00006464"/>
    </source>
</evidence>
<evidence type="ECO:0000313" key="5">
    <source>
        <dbReference type="Proteomes" id="UP001548713"/>
    </source>
</evidence>
<dbReference type="PANTHER" id="PTHR30576">
    <property type="entry name" value="COLANIC BIOSYNTHESIS UDP-GLUCOSE LIPID CARRIER TRANSFERASE"/>
    <property type="match status" value="1"/>
</dbReference>
<name>A0ABV2D490_9SPHN</name>
<reference evidence="4 5" key="1">
    <citation type="submission" date="2024-07" db="EMBL/GenBank/DDBJ databases">
        <title>Novosphingobium kalidii RD2P27.</title>
        <authorList>
            <person name="Sun J.-Q."/>
        </authorList>
    </citation>
    <scope>NUCLEOTIDE SEQUENCE [LARGE SCALE GENOMIC DNA]</scope>
    <source>
        <strain evidence="4 5">RD2P27</strain>
    </source>
</reference>
<dbReference type="PANTHER" id="PTHR30576:SF8">
    <property type="entry name" value="UNDECAPRENYL-PHOSPHATE GALACTOSE PHOSPHOTRANSFERASE"/>
    <property type="match status" value="1"/>
</dbReference>
<evidence type="ECO:0000259" key="3">
    <source>
        <dbReference type="Pfam" id="PF02397"/>
    </source>
</evidence>
<comment type="caution">
    <text evidence="4">The sequence shown here is derived from an EMBL/GenBank/DDBJ whole genome shotgun (WGS) entry which is preliminary data.</text>
</comment>
<dbReference type="EMBL" id="JBEWLY010000023">
    <property type="protein sequence ID" value="MET1756691.1"/>
    <property type="molecule type" value="Genomic_DNA"/>
</dbReference>
<dbReference type="EC" id="2.7.8.-" evidence="4"/>
<protein>
    <submittedName>
        <fullName evidence="4">Sugar transferase</fullName>
        <ecNumber evidence="4">2.7.8.-</ecNumber>
    </submittedName>
</protein>
<accession>A0ABV2D490</accession>
<dbReference type="GO" id="GO:0016740">
    <property type="term" value="F:transferase activity"/>
    <property type="evidence" value="ECO:0007669"/>
    <property type="project" value="UniProtKB-KW"/>
</dbReference>